<reference evidence="4" key="1">
    <citation type="submission" date="2015-04" db="EMBL/GenBank/DDBJ databases">
        <authorList>
            <person name="Mushtaq Mamoona"/>
        </authorList>
    </citation>
    <scope>NUCLEOTIDE SEQUENCE [LARGE SCALE GENOMIC DNA]</scope>
    <source>
        <strain evidence="4">AN4859/03</strain>
    </source>
</reference>
<sequence>MKKVIVTGINGLVGQYIADPLKELDFEVYGIGTKDIKTDKFNYIKLDINNALETEKIFKDIKAEYLIHLAWDTKKGYLESDANFDLLASSINILKYFGRNYGKKAVFIGTCFEYKFKNAPIKENDELNPTTIYAKSKNYLRELSELYCNKHNIDFSWGRIFYTYGNNENPNRLFPHIINSLKNNQKVSINYSQLKKDYIFAGDIAKAIALLINSNVNSTINLCTGNAISLEEIALTIANKLGKSDLLELKKLETNEPEIILGDNSRLVNELNFSNYTSIDNWLNHMFN</sequence>
<protein>
    <submittedName>
        <fullName evidence="3">NAD-dependent epimerase</fullName>
    </submittedName>
</protein>
<comment type="similarity">
    <text evidence="1">Belongs to the NAD(P)-dependent epimerase/dehydratase family.</text>
</comment>
<dbReference type="InterPro" id="IPR001509">
    <property type="entry name" value="Epimerase_deHydtase"/>
</dbReference>
<evidence type="ECO:0000313" key="4">
    <source>
        <dbReference type="Proteomes" id="UP000043763"/>
    </source>
</evidence>
<feature type="domain" description="NAD-dependent epimerase/dehydratase" evidence="2">
    <location>
        <begin position="4"/>
        <end position="221"/>
    </location>
</feature>
<proteinExistence type="inferred from homology"/>
<gene>
    <name evidence="3" type="ORF">BRSU_2822</name>
</gene>
<dbReference type="Gene3D" id="3.40.50.720">
    <property type="entry name" value="NAD(P)-binding Rossmann-like Domain"/>
    <property type="match status" value="1"/>
</dbReference>
<evidence type="ECO:0000259" key="2">
    <source>
        <dbReference type="Pfam" id="PF01370"/>
    </source>
</evidence>
<evidence type="ECO:0000256" key="1">
    <source>
        <dbReference type="ARBA" id="ARBA00007637"/>
    </source>
</evidence>
<dbReference type="Pfam" id="PF01370">
    <property type="entry name" value="Epimerase"/>
    <property type="match status" value="1"/>
</dbReference>
<dbReference type="RefSeq" id="WP_048596186.1">
    <property type="nucleotide sequence ID" value="NZ_CVLB01000004.1"/>
</dbReference>
<dbReference type="PANTHER" id="PTHR43000">
    <property type="entry name" value="DTDP-D-GLUCOSE 4,6-DEHYDRATASE-RELATED"/>
    <property type="match status" value="1"/>
</dbReference>
<accession>A0A0G4KAQ7</accession>
<organism evidence="3 4">
    <name type="scientific">Brachyspira suanatina</name>
    <dbReference type="NCBI Taxonomy" id="381802"/>
    <lineage>
        <taxon>Bacteria</taxon>
        <taxon>Pseudomonadati</taxon>
        <taxon>Spirochaetota</taxon>
        <taxon>Spirochaetia</taxon>
        <taxon>Brachyspirales</taxon>
        <taxon>Brachyspiraceae</taxon>
        <taxon>Brachyspira</taxon>
    </lineage>
</organism>
<dbReference type="OrthoDB" id="142826at2"/>
<evidence type="ECO:0000313" key="3">
    <source>
        <dbReference type="EMBL" id="CRF35716.1"/>
    </source>
</evidence>
<dbReference type="EMBL" id="CVLB01000004">
    <property type="protein sequence ID" value="CRF35716.1"/>
    <property type="molecule type" value="Genomic_DNA"/>
</dbReference>
<name>A0A0G4KAQ7_9SPIR</name>
<dbReference type="Proteomes" id="UP000043763">
    <property type="component" value="Unassembled WGS sequence"/>
</dbReference>
<dbReference type="SUPFAM" id="SSF51735">
    <property type="entry name" value="NAD(P)-binding Rossmann-fold domains"/>
    <property type="match status" value="1"/>
</dbReference>
<keyword evidence="4" id="KW-1185">Reference proteome</keyword>
<dbReference type="InterPro" id="IPR036291">
    <property type="entry name" value="NAD(P)-bd_dom_sf"/>
</dbReference>
<dbReference type="AlphaFoldDB" id="A0A0G4KAQ7"/>